<sequence>MVSKPAQQQLHRGVRLTEMLKQGLNVPLNVEDQVVIIFLGHPVLKRVLDIKWELFAAREYYTHLQWYILMLMAMINVVVSLQDTEILFKNYKDNDTVWIQPGFAIGVFSMIFFIFGNYYLRYLEPERFLELTC</sequence>
<name>A0A1V9YUM3_9STRA</name>
<organism evidence="3 4">
    <name type="scientific">Thraustotheca clavata</name>
    <dbReference type="NCBI Taxonomy" id="74557"/>
    <lineage>
        <taxon>Eukaryota</taxon>
        <taxon>Sar</taxon>
        <taxon>Stramenopiles</taxon>
        <taxon>Oomycota</taxon>
        <taxon>Saprolegniomycetes</taxon>
        <taxon>Saprolegniales</taxon>
        <taxon>Achlyaceae</taxon>
        <taxon>Thraustotheca</taxon>
    </lineage>
</organism>
<reference evidence="3 4" key="1">
    <citation type="journal article" date="2014" name="Genome Biol. Evol.">
        <title>The secreted proteins of Achlya hypogyna and Thraustotheca clavata identify the ancestral oomycete secretome and reveal gene acquisitions by horizontal gene transfer.</title>
        <authorList>
            <person name="Misner I."/>
            <person name="Blouin N."/>
            <person name="Leonard G."/>
            <person name="Richards T.A."/>
            <person name="Lane C.E."/>
        </authorList>
    </citation>
    <scope>NUCLEOTIDE SEQUENCE [LARGE SCALE GENOMIC DNA]</scope>
    <source>
        <strain evidence="3 4">ATCC 34112</strain>
    </source>
</reference>
<dbReference type="InterPro" id="IPR038376">
    <property type="entry name" value="ATP_synth_asu_C_sf"/>
</dbReference>
<comment type="caution">
    <text evidence="3">The sequence shown here is derived from an EMBL/GenBank/DDBJ whole genome shotgun (WGS) entry which is preliminary data.</text>
</comment>
<dbReference type="OrthoDB" id="9805536at2759"/>
<accession>A0A1V9YUM3</accession>
<dbReference type="InterPro" id="IPR000793">
    <property type="entry name" value="ATP_synth_asu_C"/>
</dbReference>
<keyword evidence="1" id="KW-0812">Transmembrane</keyword>
<dbReference type="SUPFAM" id="SSF47917">
    <property type="entry name" value="C-terminal domain of alpha and beta subunits of F1 ATP synthase"/>
    <property type="match status" value="1"/>
</dbReference>
<dbReference type="STRING" id="74557.A0A1V9YUM3"/>
<dbReference type="EMBL" id="JNBS01002731">
    <property type="protein sequence ID" value="OQR89495.1"/>
    <property type="molecule type" value="Genomic_DNA"/>
</dbReference>
<feature type="domain" description="ATP synthase alpha subunit C-terminal" evidence="2">
    <location>
        <begin position="6"/>
        <end position="41"/>
    </location>
</feature>
<evidence type="ECO:0000313" key="3">
    <source>
        <dbReference type="EMBL" id="OQR89495.1"/>
    </source>
</evidence>
<evidence type="ECO:0000256" key="1">
    <source>
        <dbReference type="SAM" id="Phobius"/>
    </source>
</evidence>
<keyword evidence="1" id="KW-0472">Membrane</keyword>
<proteinExistence type="predicted"/>
<dbReference type="Pfam" id="PF00306">
    <property type="entry name" value="ATP-synt_ab_C"/>
    <property type="match status" value="1"/>
</dbReference>
<evidence type="ECO:0000259" key="2">
    <source>
        <dbReference type="Pfam" id="PF00306"/>
    </source>
</evidence>
<keyword evidence="1" id="KW-1133">Transmembrane helix</keyword>
<feature type="transmembrane region" description="Helical" evidence="1">
    <location>
        <begin position="64"/>
        <end position="82"/>
    </location>
</feature>
<keyword evidence="4" id="KW-1185">Reference proteome</keyword>
<feature type="transmembrane region" description="Helical" evidence="1">
    <location>
        <begin position="102"/>
        <end position="120"/>
    </location>
</feature>
<protein>
    <recommendedName>
        <fullName evidence="2">ATP synthase alpha subunit C-terminal domain-containing protein</fullName>
    </recommendedName>
</protein>
<gene>
    <name evidence="3" type="ORF">THRCLA_09720</name>
</gene>
<dbReference type="Proteomes" id="UP000243217">
    <property type="component" value="Unassembled WGS sequence"/>
</dbReference>
<dbReference type="AlphaFoldDB" id="A0A1V9YUM3"/>
<evidence type="ECO:0000313" key="4">
    <source>
        <dbReference type="Proteomes" id="UP000243217"/>
    </source>
</evidence>
<dbReference type="Gene3D" id="1.20.150.20">
    <property type="entry name" value="ATP synthase alpha/beta chain, C-terminal domain"/>
    <property type="match status" value="1"/>
</dbReference>
<dbReference type="GO" id="GO:0015986">
    <property type="term" value="P:proton motive force-driven ATP synthesis"/>
    <property type="evidence" value="ECO:0007669"/>
    <property type="project" value="InterPro"/>
</dbReference>